<feature type="region of interest" description="Disordered" evidence="1">
    <location>
        <begin position="50"/>
        <end position="82"/>
    </location>
</feature>
<feature type="compositionally biased region" description="Basic and acidic residues" evidence="1">
    <location>
        <begin position="69"/>
        <end position="82"/>
    </location>
</feature>
<keyword evidence="3" id="KW-1185">Reference proteome</keyword>
<feature type="compositionally biased region" description="Polar residues" evidence="1">
    <location>
        <begin position="1"/>
        <end position="10"/>
    </location>
</feature>
<feature type="region of interest" description="Disordered" evidence="1">
    <location>
        <begin position="1"/>
        <end position="33"/>
    </location>
</feature>
<evidence type="ECO:0000313" key="3">
    <source>
        <dbReference type="Proteomes" id="UP001596052"/>
    </source>
</evidence>
<gene>
    <name evidence="2" type="ORF">ACFQDI_22630</name>
</gene>
<dbReference type="Proteomes" id="UP001596052">
    <property type="component" value="Unassembled WGS sequence"/>
</dbReference>
<comment type="caution">
    <text evidence="2">The sequence shown here is derived from an EMBL/GenBank/DDBJ whole genome shotgun (WGS) entry which is preliminary data.</text>
</comment>
<sequence length="82" mass="9285">MSFLSASSHLPETRARRPDEWEDEDEDAQPMQHSGGVRAFSHLAQRAHARKDFEGPLSTRPAIPVGRRPYIEPEHDHAKCLA</sequence>
<evidence type="ECO:0000256" key="1">
    <source>
        <dbReference type="SAM" id="MobiDB-lite"/>
    </source>
</evidence>
<accession>A0ABW0KY81</accession>
<evidence type="ECO:0000313" key="2">
    <source>
        <dbReference type="EMBL" id="MFC5457682.1"/>
    </source>
</evidence>
<dbReference type="RefSeq" id="WP_377171257.1">
    <property type="nucleotide sequence ID" value="NZ_JBHSMQ010000012.1"/>
</dbReference>
<proteinExistence type="predicted"/>
<protein>
    <submittedName>
        <fullName evidence="2">Uncharacterized protein</fullName>
    </submittedName>
</protein>
<organism evidence="2 3">
    <name type="scientific">Prosthecobacter fluviatilis</name>
    <dbReference type="NCBI Taxonomy" id="445931"/>
    <lineage>
        <taxon>Bacteria</taxon>
        <taxon>Pseudomonadati</taxon>
        <taxon>Verrucomicrobiota</taxon>
        <taxon>Verrucomicrobiia</taxon>
        <taxon>Verrucomicrobiales</taxon>
        <taxon>Verrucomicrobiaceae</taxon>
        <taxon>Prosthecobacter</taxon>
    </lineage>
</organism>
<dbReference type="EMBL" id="JBHSMQ010000012">
    <property type="protein sequence ID" value="MFC5457682.1"/>
    <property type="molecule type" value="Genomic_DNA"/>
</dbReference>
<reference evidence="3" key="1">
    <citation type="journal article" date="2019" name="Int. J. Syst. Evol. Microbiol.">
        <title>The Global Catalogue of Microorganisms (GCM) 10K type strain sequencing project: providing services to taxonomists for standard genome sequencing and annotation.</title>
        <authorList>
            <consortium name="The Broad Institute Genomics Platform"/>
            <consortium name="The Broad Institute Genome Sequencing Center for Infectious Disease"/>
            <person name="Wu L."/>
            <person name="Ma J."/>
        </authorList>
    </citation>
    <scope>NUCLEOTIDE SEQUENCE [LARGE SCALE GENOMIC DNA]</scope>
    <source>
        <strain evidence="3">CGMCC 4.1469</strain>
    </source>
</reference>
<name>A0ABW0KY81_9BACT</name>